<evidence type="ECO:0000313" key="3">
    <source>
        <dbReference type="Proteomes" id="UP000294927"/>
    </source>
</evidence>
<feature type="transmembrane region" description="Helical" evidence="1">
    <location>
        <begin position="67"/>
        <end position="89"/>
    </location>
</feature>
<evidence type="ECO:0000313" key="2">
    <source>
        <dbReference type="EMBL" id="TDV40439.1"/>
    </source>
</evidence>
<proteinExistence type="predicted"/>
<feature type="transmembrane region" description="Helical" evidence="1">
    <location>
        <begin position="285"/>
        <end position="301"/>
    </location>
</feature>
<name>A0A4R7UUT8_9PSEU</name>
<gene>
    <name evidence="2" type="ORF">CLV71_123149</name>
</gene>
<organism evidence="2 3">
    <name type="scientific">Actinophytocola oryzae</name>
    <dbReference type="NCBI Taxonomy" id="502181"/>
    <lineage>
        <taxon>Bacteria</taxon>
        <taxon>Bacillati</taxon>
        <taxon>Actinomycetota</taxon>
        <taxon>Actinomycetes</taxon>
        <taxon>Pseudonocardiales</taxon>
        <taxon>Pseudonocardiaceae</taxon>
    </lineage>
</organism>
<feature type="transmembrane region" description="Helical" evidence="1">
    <location>
        <begin position="121"/>
        <end position="141"/>
    </location>
</feature>
<protein>
    <submittedName>
        <fullName evidence="2">APA family basic amino acid/polyamine antiporter</fullName>
    </submittedName>
</protein>
<feature type="transmembrane region" description="Helical" evidence="1">
    <location>
        <begin position="95"/>
        <end position="114"/>
    </location>
</feature>
<dbReference type="RefSeq" id="WP_133908380.1">
    <property type="nucleotide sequence ID" value="NZ_SOCP01000023.1"/>
</dbReference>
<comment type="caution">
    <text evidence="2">The sequence shown here is derived from an EMBL/GenBank/DDBJ whole genome shotgun (WGS) entry which is preliminary data.</text>
</comment>
<keyword evidence="1" id="KW-0472">Membrane</keyword>
<dbReference type="AlphaFoldDB" id="A0A4R7UUT8"/>
<feature type="transmembrane region" description="Helical" evidence="1">
    <location>
        <begin position="262"/>
        <end position="279"/>
    </location>
</feature>
<feature type="transmembrane region" description="Helical" evidence="1">
    <location>
        <begin position="12"/>
        <end position="30"/>
    </location>
</feature>
<evidence type="ECO:0000256" key="1">
    <source>
        <dbReference type="SAM" id="Phobius"/>
    </source>
</evidence>
<dbReference type="EMBL" id="SOCP01000023">
    <property type="protein sequence ID" value="TDV40439.1"/>
    <property type="molecule type" value="Genomic_DNA"/>
</dbReference>
<feature type="transmembrane region" description="Helical" evidence="1">
    <location>
        <begin position="227"/>
        <end position="250"/>
    </location>
</feature>
<keyword evidence="3" id="KW-1185">Reference proteome</keyword>
<reference evidence="2 3" key="1">
    <citation type="submission" date="2019-03" db="EMBL/GenBank/DDBJ databases">
        <title>Genomic Encyclopedia of Archaeal and Bacterial Type Strains, Phase II (KMG-II): from individual species to whole genera.</title>
        <authorList>
            <person name="Goeker M."/>
        </authorList>
    </citation>
    <scope>NUCLEOTIDE SEQUENCE [LARGE SCALE GENOMIC DNA]</scope>
    <source>
        <strain evidence="2 3">DSM 45499</strain>
    </source>
</reference>
<dbReference type="Proteomes" id="UP000294927">
    <property type="component" value="Unassembled WGS sequence"/>
</dbReference>
<feature type="transmembrane region" description="Helical" evidence="1">
    <location>
        <begin position="187"/>
        <end position="207"/>
    </location>
</feature>
<feature type="transmembrane region" description="Helical" evidence="1">
    <location>
        <begin position="36"/>
        <end position="55"/>
    </location>
</feature>
<accession>A0A4R7UUT8</accession>
<keyword evidence="1" id="KW-1133">Transmembrane helix</keyword>
<sequence>MTQPTSTVDRVARGVVSTFGAGLFLALAPASAVAGWWLVAGMVLAAAVAVLFALSTPDSTPSRAASLVGILGRIAAASAAATAFGRYVLPGRPEVGAVMLVVVVTAVVLLAPPLPGVVERVAAVVVVGVLVAVVVSCFSIAPVDLAVAPPSDAAGADRPLGLLPAAVLLFLGFSGSPSAVRRERLTVIGIVLVVSLGVAVASLWQLGGERLALSTAPLLDALAAADASGVDGMLAVGVTVSCVFALRGVLGDIRDVARVSRPGMVALAAAAAALGALLLAPEYTLTGAAVLLLGEAVIRLLDTRRDRA</sequence>
<keyword evidence="1" id="KW-0812">Transmembrane</keyword>
<feature type="transmembrane region" description="Helical" evidence="1">
    <location>
        <begin position="161"/>
        <end position="180"/>
    </location>
</feature>